<proteinExistence type="inferred from homology"/>
<dbReference type="AlphaFoldDB" id="A8ZMI9"/>
<dbReference type="PIRSF" id="PIRSF005898">
    <property type="entry name" value="Phycobilisome_CpeC/CpcI"/>
    <property type="match status" value="1"/>
</dbReference>
<dbReference type="Proteomes" id="UP000000268">
    <property type="component" value="Plasmid pREB3"/>
</dbReference>
<feature type="domain" description="PBS-linker" evidence="8">
    <location>
        <begin position="11"/>
        <end position="193"/>
    </location>
</feature>
<keyword evidence="5 7" id="KW-0472">Membrane</keyword>
<keyword evidence="9" id="KW-0614">Plasmid</keyword>
<name>A8ZMI9_ACAM1</name>
<dbReference type="KEGG" id="amr:AM1_C0092"/>
<feature type="transmembrane region" description="Helical" evidence="7">
    <location>
        <begin position="208"/>
        <end position="231"/>
    </location>
</feature>
<geneLocation type="plasmid" evidence="9 10">
    <name>pREB3</name>
</geneLocation>
<comment type="subcellular location">
    <subcellularLocation>
        <location evidence="1">Endomembrane system</location>
    </subcellularLocation>
</comment>
<evidence type="ECO:0000256" key="4">
    <source>
        <dbReference type="ARBA" id="ARBA00023078"/>
    </source>
</evidence>
<keyword evidence="4" id="KW-0793">Thylakoid</keyword>
<dbReference type="Pfam" id="PF00427">
    <property type="entry name" value="PBS_linker_poly"/>
    <property type="match status" value="1"/>
</dbReference>
<protein>
    <submittedName>
        <fullName evidence="9">Phycobilisome rod-core linker polypeptide CpcG</fullName>
    </submittedName>
</protein>
<dbReference type="PROSITE" id="PS51445">
    <property type="entry name" value="PBS_LINKER"/>
    <property type="match status" value="1"/>
</dbReference>
<evidence type="ECO:0000313" key="9">
    <source>
        <dbReference type="EMBL" id="ABW32400.1"/>
    </source>
</evidence>
<dbReference type="GO" id="GO:0012505">
    <property type="term" value="C:endomembrane system"/>
    <property type="evidence" value="ECO:0007669"/>
    <property type="project" value="UniProtKB-SubCell"/>
</dbReference>
<evidence type="ECO:0000256" key="7">
    <source>
        <dbReference type="SAM" id="Phobius"/>
    </source>
</evidence>
<sequence length="234" mass="26897">MPLPLLEYNLTSQNQRVDGFEVPSDEQKTFSSGKLTTPTEIATIIDAAYLQIFHEQQMLTANRQATLESQLKAGQITVKDFIRGLILSDSFRRLNYDANNNYRFVELCFQRVLGRQVYNERETLAWSIVLATKGLQGFIDELLNTDEYLETFGEDTVPYQRRRILPKQEIGELTFAHVTRYGEDYRNKLARYSRSSEFRTLDVRSEKVSLFLTTLVIVVLLGILLTLLNAAPIS</sequence>
<dbReference type="Gene3D" id="1.10.3130.20">
    <property type="entry name" value="Phycobilisome linker domain"/>
    <property type="match status" value="1"/>
</dbReference>
<keyword evidence="7" id="KW-1133">Transmembrane helix</keyword>
<reference evidence="9 10" key="1">
    <citation type="journal article" date="2008" name="Proc. Natl. Acad. Sci. U.S.A.">
        <title>Niche adaptation and genome expansion in the chlorophyll d-producing cyanobacterium Acaryochloris marina.</title>
        <authorList>
            <person name="Swingley W.D."/>
            <person name="Chen M."/>
            <person name="Cheung P.C."/>
            <person name="Conrad A.L."/>
            <person name="Dejesa L.C."/>
            <person name="Hao J."/>
            <person name="Honchak B.M."/>
            <person name="Karbach L.E."/>
            <person name="Kurdoglu A."/>
            <person name="Lahiri S."/>
            <person name="Mastrian S.D."/>
            <person name="Miyashita H."/>
            <person name="Page L."/>
            <person name="Ramakrishna P."/>
            <person name="Satoh S."/>
            <person name="Sattley W.M."/>
            <person name="Shimada Y."/>
            <person name="Taylor H.L."/>
            <person name="Tomo T."/>
            <person name="Tsuchiya T."/>
            <person name="Wang Z.T."/>
            <person name="Raymond J."/>
            <person name="Mimuro M."/>
            <person name="Blankenship R.E."/>
            <person name="Touchman J.W."/>
        </authorList>
    </citation>
    <scope>NUCLEOTIDE SEQUENCE [LARGE SCALE GENOMIC DNA]</scope>
    <source>
        <strain evidence="10">MBIC 11017</strain>
        <plasmid evidence="10">Plasmid pREB3</plasmid>
    </source>
</reference>
<dbReference type="InterPro" id="IPR038255">
    <property type="entry name" value="PBS_linker_sf"/>
</dbReference>
<evidence type="ECO:0000259" key="8">
    <source>
        <dbReference type="PROSITE" id="PS51445"/>
    </source>
</evidence>
<evidence type="ECO:0000313" key="10">
    <source>
        <dbReference type="Proteomes" id="UP000000268"/>
    </source>
</evidence>
<dbReference type="RefSeq" id="WP_012167366.1">
    <property type="nucleotide sequence ID" value="NC_009928.1"/>
</dbReference>
<keyword evidence="10" id="KW-1185">Reference proteome</keyword>
<dbReference type="GO" id="GO:0015979">
    <property type="term" value="P:photosynthesis"/>
    <property type="evidence" value="ECO:0007669"/>
    <property type="project" value="InterPro"/>
</dbReference>
<comment type="similarity">
    <text evidence="6">Belongs to the phycobilisome linker protein family.</text>
</comment>
<accession>A8ZMI9</accession>
<gene>
    <name evidence="9" type="primary">cpcG</name>
    <name evidence="9" type="ordered locus">AM1_C0092</name>
</gene>
<dbReference type="EMBL" id="CP000840">
    <property type="protein sequence ID" value="ABW32400.1"/>
    <property type="molecule type" value="Genomic_DNA"/>
</dbReference>
<dbReference type="SMR" id="A8ZMI9"/>
<organism evidence="9 10">
    <name type="scientific">Acaryochloris marina (strain MBIC 11017)</name>
    <dbReference type="NCBI Taxonomy" id="329726"/>
    <lineage>
        <taxon>Bacteria</taxon>
        <taxon>Bacillati</taxon>
        <taxon>Cyanobacteriota</taxon>
        <taxon>Cyanophyceae</taxon>
        <taxon>Acaryochloridales</taxon>
        <taxon>Acaryochloridaceae</taxon>
        <taxon>Acaryochloris</taxon>
    </lineage>
</organism>
<dbReference type="OrthoDB" id="448032at2"/>
<dbReference type="PANTHER" id="PTHR34011">
    <property type="entry name" value="PHYCOBILISOME 32.1 KDA LINKER POLYPEPTIDE, PHYCOCYANIN-ASSOCIATED, ROD 2-RELATED"/>
    <property type="match status" value="1"/>
</dbReference>
<evidence type="ECO:0000256" key="2">
    <source>
        <dbReference type="ARBA" id="ARBA00022549"/>
    </source>
</evidence>
<dbReference type="InterPro" id="IPR001297">
    <property type="entry name" value="PBS_linker_dom"/>
</dbReference>
<dbReference type="GO" id="GO:0030089">
    <property type="term" value="C:phycobilisome"/>
    <property type="evidence" value="ECO:0007669"/>
    <property type="project" value="UniProtKB-UniRule"/>
</dbReference>
<keyword evidence="3 6" id="KW-0605">Phycobilisome</keyword>
<evidence type="ECO:0000256" key="3">
    <source>
        <dbReference type="ARBA" id="ARBA00022738"/>
    </source>
</evidence>
<keyword evidence="7" id="KW-0812">Transmembrane</keyword>
<dbReference type="InterPro" id="IPR016470">
    <property type="entry name" value="Phycobilisome"/>
</dbReference>
<dbReference type="HOGENOM" id="CLU_086930_1_0_3"/>
<keyword evidence="2" id="KW-0042">Antenna complex</keyword>
<evidence type="ECO:0000256" key="6">
    <source>
        <dbReference type="PROSITE-ProRule" id="PRU00775"/>
    </source>
</evidence>
<evidence type="ECO:0000256" key="1">
    <source>
        <dbReference type="ARBA" id="ARBA00004308"/>
    </source>
</evidence>
<evidence type="ECO:0000256" key="5">
    <source>
        <dbReference type="ARBA" id="ARBA00023136"/>
    </source>
</evidence>